<sequence length="80" mass="9607">MQKMRLEAAIIANADDASIWRWFSYLLEERRIRWRFQFGNWHVSVDRVTVARAATFDRAIREAKAVAEERDPIEKMKIIR</sequence>
<dbReference type="Proteomes" id="UP001466933">
    <property type="component" value="Unassembled WGS sequence"/>
</dbReference>
<organism evidence="1 2">
    <name type="scientific">Burkholderia theae</name>
    <dbReference type="NCBI Taxonomy" id="3143496"/>
    <lineage>
        <taxon>Bacteria</taxon>
        <taxon>Pseudomonadati</taxon>
        <taxon>Pseudomonadota</taxon>
        <taxon>Betaproteobacteria</taxon>
        <taxon>Burkholderiales</taxon>
        <taxon>Burkholderiaceae</taxon>
        <taxon>Burkholderia</taxon>
    </lineage>
</organism>
<dbReference type="EMBL" id="JBCPYA010000012">
    <property type="protein sequence ID" value="MEN2473439.1"/>
    <property type="molecule type" value="Genomic_DNA"/>
</dbReference>
<dbReference type="RefSeq" id="WP_343494039.1">
    <property type="nucleotide sequence ID" value="NZ_JBCPYA010000012.1"/>
</dbReference>
<keyword evidence="2" id="KW-1185">Reference proteome</keyword>
<evidence type="ECO:0000313" key="1">
    <source>
        <dbReference type="EMBL" id="MEN2473439.1"/>
    </source>
</evidence>
<evidence type="ECO:0000313" key="2">
    <source>
        <dbReference type="Proteomes" id="UP001466933"/>
    </source>
</evidence>
<accession>A0ABU9WN02</accession>
<name>A0ABU9WN02_9BURK</name>
<protein>
    <submittedName>
        <fullName evidence="1">Uncharacterized protein</fullName>
    </submittedName>
</protein>
<gene>
    <name evidence="1" type="ORF">VOI36_26350</name>
</gene>
<reference evidence="1 2" key="1">
    <citation type="submission" date="2024-05" db="EMBL/GenBank/DDBJ databases">
        <title>Burkholderia sp. Nov. a novel bacteria isolated from rhizosphere soil of Camellia sinensis.</title>
        <authorList>
            <person name="Dong Y."/>
        </authorList>
    </citation>
    <scope>NUCLEOTIDE SEQUENCE [LARGE SCALE GENOMIC DNA]</scope>
    <source>
        <strain evidence="1 2">GS2Y</strain>
    </source>
</reference>
<proteinExistence type="predicted"/>
<comment type="caution">
    <text evidence="1">The sequence shown here is derived from an EMBL/GenBank/DDBJ whole genome shotgun (WGS) entry which is preliminary data.</text>
</comment>